<dbReference type="PANTHER" id="PTHR48111:SF22">
    <property type="entry name" value="REGULATOR OF RPOS"/>
    <property type="match status" value="1"/>
</dbReference>
<dbReference type="PROSITE" id="PS50110">
    <property type="entry name" value="RESPONSE_REGULATORY"/>
    <property type="match status" value="1"/>
</dbReference>
<evidence type="ECO:0000256" key="6">
    <source>
        <dbReference type="ARBA" id="ARBA00023163"/>
    </source>
</evidence>
<keyword evidence="2 7" id="KW-0597">Phosphoprotein</keyword>
<dbReference type="SUPFAM" id="SSF52172">
    <property type="entry name" value="CheY-like"/>
    <property type="match status" value="1"/>
</dbReference>
<evidence type="ECO:0000256" key="2">
    <source>
        <dbReference type="ARBA" id="ARBA00022553"/>
    </source>
</evidence>
<dbReference type="SMART" id="SM00862">
    <property type="entry name" value="Trans_reg_C"/>
    <property type="match status" value="1"/>
</dbReference>
<dbReference type="InterPro" id="IPR036388">
    <property type="entry name" value="WH-like_DNA-bd_sf"/>
</dbReference>
<dbReference type="Proteomes" id="UP001500730">
    <property type="component" value="Unassembled WGS sequence"/>
</dbReference>
<protein>
    <submittedName>
        <fullName evidence="11">Response regulator transcription factor</fullName>
    </submittedName>
</protein>
<dbReference type="InterPro" id="IPR016032">
    <property type="entry name" value="Sig_transdc_resp-reg_C-effctor"/>
</dbReference>
<keyword evidence="12" id="KW-1185">Reference proteome</keyword>
<dbReference type="PROSITE" id="PS51755">
    <property type="entry name" value="OMPR_PHOB"/>
    <property type="match status" value="1"/>
</dbReference>
<comment type="subcellular location">
    <subcellularLocation>
        <location evidence="1">Cytoplasm</location>
    </subcellularLocation>
</comment>
<dbReference type="EMBL" id="BAAARE010000013">
    <property type="protein sequence ID" value="GAA2490277.1"/>
    <property type="molecule type" value="Genomic_DNA"/>
</dbReference>
<organism evidence="11 12">
    <name type="scientific">Terrabacter carboxydivorans</name>
    <dbReference type="NCBI Taxonomy" id="619730"/>
    <lineage>
        <taxon>Bacteria</taxon>
        <taxon>Bacillati</taxon>
        <taxon>Actinomycetota</taxon>
        <taxon>Actinomycetes</taxon>
        <taxon>Micrococcales</taxon>
        <taxon>Intrasporangiaceae</taxon>
        <taxon>Terrabacter</taxon>
    </lineage>
</organism>
<evidence type="ECO:0000259" key="9">
    <source>
        <dbReference type="PROSITE" id="PS50110"/>
    </source>
</evidence>
<dbReference type="Gene3D" id="3.40.50.2300">
    <property type="match status" value="1"/>
</dbReference>
<dbReference type="InterPro" id="IPR011006">
    <property type="entry name" value="CheY-like_superfamily"/>
</dbReference>
<dbReference type="Pfam" id="PF00486">
    <property type="entry name" value="Trans_reg_C"/>
    <property type="match status" value="1"/>
</dbReference>
<evidence type="ECO:0000256" key="4">
    <source>
        <dbReference type="ARBA" id="ARBA00023015"/>
    </source>
</evidence>
<feature type="domain" description="OmpR/PhoB-type" evidence="10">
    <location>
        <begin position="133"/>
        <end position="225"/>
    </location>
</feature>
<dbReference type="Gene3D" id="1.10.10.10">
    <property type="entry name" value="Winged helix-like DNA-binding domain superfamily/Winged helix DNA-binding domain"/>
    <property type="match status" value="1"/>
</dbReference>
<dbReference type="PANTHER" id="PTHR48111">
    <property type="entry name" value="REGULATOR OF RPOS"/>
    <property type="match status" value="1"/>
</dbReference>
<keyword evidence="3" id="KW-0902">Two-component regulatory system</keyword>
<proteinExistence type="predicted"/>
<comment type="caution">
    <text evidence="11">The sequence shown here is derived from an EMBL/GenBank/DDBJ whole genome shotgun (WGS) entry which is preliminary data.</text>
</comment>
<feature type="DNA-binding region" description="OmpR/PhoB-type" evidence="8">
    <location>
        <begin position="133"/>
        <end position="225"/>
    </location>
</feature>
<evidence type="ECO:0000256" key="3">
    <source>
        <dbReference type="ARBA" id="ARBA00023012"/>
    </source>
</evidence>
<dbReference type="SUPFAM" id="SSF46894">
    <property type="entry name" value="C-terminal effector domain of the bipartite response regulators"/>
    <property type="match status" value="1"/>
</dbReference>
<keyword evidence="6" id="KW-0804">Transcription</keyword>
<dbReference type="InterPro" id="IPR001867">
    <property type="entry name" value="OmpR/PhoB-type_DNA-bd"/>
</dbReference>
<feature type="modified residue" description="4-aspartylphosphate" evidence="7">
    <location>
        <position position="61"/>
    </location>
</feature>
<keyword evidence="5 8" id="KW-0238">DNA-binding</keyword>
<dbReference type="CDD" id="cd00383">
    <property type="entry name" value="trans_reg_C"/>
    <property type="match status" value="1"/>
</dbReference>
<sequence length="226" mass="24634">MKLMTVPVLRPRLLLVEDDPDLSQMLAQLLDEEGYAVTAVRDGQAGLHRGLVDDWDVLVVDRGLPGIEGVDLVTRLRSRGLTAPVLFLTARGTVADRVEGLDAGAQDYVVKPFDVEEVLARLRAMLRPVGGAAGELTVGARRLVVGEQRLVGEDGEVMLSGREARLLETLARRPTRVFTRDELLTAAFDNADTLGAVDTYVYYLRRKLGKSVIDTVHGVGYRLGAS</sequence>
<keyword evidence="4" id="KW-0805">Transcription regulation</keyword>
<accession>A0ABP5Z0I6</accession>
<gene>
    <name evidence="11" type="ORF">GCM10009858_30380</name>
</gene>
<dbReference type="SMART" id="SM00448">
    <property type="entry name" value="REC"/>
    <property type="match status" value="1"/>
</dbReference>
<evidence type="ECO:0000256" key="1">
    <source>
        <dbReference type="ARBA" id="ARBA00004496"/>
    </source>
</evidence>
<dbReference type="Pfam" id="PF00072">
    <property type="entry name" value="Response_reg"/>
    <property type="match status" value="1"/>
</dbReference>
<dbReference type="InterPro" id="IPR039420">
    <property type="entry name" value="WalR-like"/>
</dbReference>
<evidence type="ECO:0000313" key="11">
    <source>
        <dbReference type="EMBL" id="GAA2490277.1"/>
    </source>
</evidence>
<evidence type="ECO:0000259" key="10">
    <source>
        <dbReference type="PROSITE" id="PS51755"/>
    </source>
</evidence>
<feature type="domain" description="Response regulatory" evidence="9">
    <location>
        <begin position="12"/>
        <end position="126"/>
    </location>
</feature>
<dbReference type="Gene3D" id="6.10.250.690">
    <property type="match status" value="1"/>
</dbReference>
<evidence type="ECO:0000256" key="7">
    <source>
        <dbReference type="PROSITE-ProRule" id="PRU00169"/>
    </source>
</evidence>
<dbReference type="InterPro" id="IPR001789">
    <property type="entry name" value="Sig_transdc_resp-reg_receiver"/>
</dbReference>
<name>A0ABP5Z0I6_9MICO</name>
<evidence type="ECO:0000256" key="5">
    <source>
        <dbReference type="ARBA" id="ARBA00023125"/>
    </source>
</evidence>
<evidence type="ECO:0000256" key="8">
    <source>
        <dbReference type="PROSITE-ProRule" id="PRU01091"/>
    </source>
</evidence>
<reference evidence="12" key="1">
    <citation type="journal article" date="2019" name="Int. J. Syst. Evol. Microbiol.">
        <title>The Global Catalogue of Microorganisms (GCM) 10K type strain sequencing project: providing services to taxonomists for standard genome sequencing and annotation.</title>
        <authorList>
            <consortium name="The Broad Institute Genomics Platform"/>
            <consortium name="The Broad Institute Genome Sequencing Center for Infectious Disease"/>
            <person name="Wu L."/>
            <person name="Ma J."/>
        </authorList>
    </citation>
    <scope>NUCLEOTIDE SEQUENCE [LARGE SCALE GENOMIC DNA]</scope>
    <source>
        <strain evidence="12">JCM 16259</strain>
    </source>
</reference>
<evidence type="ECO:0000313" key="12">
    <source>
        <dbReference type="Proteomes" id="UP001500730"/>
    </source>
</evidence>